<geneLocation type="mitochondrion" evidence="2"/>
<dbReference type="Gene3D" id="3.10.28.10">
    <property type="entry name" value="Homing endonucleases"/>
    <property type="match status" value="2"/>
</dbReference>
<accession>A0A191MWU7</accession>
<dbReference type="InterPro" id="IPR035901">
    <property type="entry name" value="GIY-YIG_endonuc_sf"/>
</dbReference>
<dbReference type="GO" id="GO:0005739">
    <property type="term" value="C:mitochondrion"/>
    <property type="evidence" value="ECO:0007669"/>
    <property type="project" value="UniProtKB-ARBA"/>
</dbReference>
<dbReference type="AlphaFoldDB" id="A0A191MWU7"/>
<keyword evidence="2" id="KW-0540">Nuclease</keyword>
<dbReference type="InterPro" id="IPR051289">
    <property type="entry name" value="LAGLIDADG_Endonuclease"/>
</dbReference>
<evidence type="ECO:0000259" key="1">
    <source>
        <dbReference type="SMART" id="SM00465"/>
    </source>
</evidence>
<dbReference type="SMART" id="SM00465">
    <property type="entry name" value="GIYc"/>
    <property type="match status" value="1"/>
</dbReference>
<dbReference type="PANTHER" id="PTHR36181:SF4">
    <property type="entry name" value="LAGLIDADG ENDONUCLEASE"/>
    <property type="match status" value="1"/>
</dbReference>
<keyword evidence="2" id="KW-0496">Mitochondrion</keyword>
<dbReference type="Pfam" id="PF00961">
    <property type="entry name" value="LAGLIDADG_1"/>
    <property type="match status" value="2"/>
</dbReference>
<gene>
    <name evidence="2" type="primary">orf714</name>
</gene>
<dbReference type="GeneID" id="31078042"/>
<sequence length="714" mass="81487">MKLTRNEPLKFDELPLSKEGKAYFHNMLGVTKRGVNSKPGVYLFINKITGEGYVGSSGALASRINDDYLRKGKILGKRPIELAIKKYGLSNFKLEVYVLSQELLNKICPELYSSLTSVEQLEEISPKSLIKEGGVEVDILNLSEGFAKKEIRNLVLVMEQIFILLLNPEYNKLKVAGSAAGNKIQKELMLPVFEKTRKITYLYDAEKKELIFQAKSRTLLSEALGLKRRLIPKQLYLNRFFISDELLSEKEYSNNLLSSKALTAFINEIRGQIMEKSSRNFLPYFLPTSDLISSYFKYQPFFICTGKFDEVVSRSNIINYKLGTRYISYLTKKRVSLNPFFVTGFTDAEGSFMLILRKKAVVNVGWSVEPVFQIKLHIRDLPLLESMQSFFDGKGVISKDGKNAVCFRVSSLKQILNLIVPHFDKYPLISQKQADYLLWREVIMIIERREHLTIPGLQAIMNRRAALNLGLTPLLKEAFPHTKPVPRPLVKNTEIKNPEWLSGFVSGDGSFSVKLRRLSSFKVGFQVVLVLQITQNERDEELMKTIISYLGSGVLERIPSNSILNVKVSSFSFIYEKILPLFRKHPILGVKSADFNDWVKVAELIKDNKHRTPEGLDEICKIKEGMNKGRLIERYKEVVLPADEKLSKSTELINTVTKEEKVFPSLNAVALYLRELNPEYKASAGSLHNIMKRGGLYKGLFLVRYLVKNQDKKE</sequence>
<dbReference type="PANTHER" id="PTHR36181">
    <property type="entry name" value="INTRON-ENCODED ENDONUCLEASE AI3-RELATED"/>
    <property type="match status" value="1"/>
</dbReference>
<keyword evidence="2" id="KW-0255">Endonuclease</keyword>
<keyword evidence="2" id="KW-0378">Hydrolase</keyword>
<dbReference type="InterPro" id="IPR000305">
    <property type="entry name" value="GIY-YIG_endonuc"/>
</dbReference>
<dbReference type="SUPFAM" id="SSF55608">
    <property type="entry name" value="Homing endonucleases"/>
    <property type="match status" value="2"/>
</dbReference>
<dbReference type="EMBL" id="KT380883">
    <property type="protein sequence ID" value="AMX22079.1"/>
    <property type="molecule type" value="Genomic_DNA"/>
</dbReference>
<dbReference type="InterPro" id="IPR004860">
    <property type="entry name" value="LAGLIDADG_dom"/>
</dbReference>
<feature type="domain" description="GIY-YIG" evidence="1">
    <location>
        <begin position="38"/>
        <end position="118"/>
    </location>
</feature>
<reference evidence="2" key="1">
    <citation type="journal article" date="2016" name="PLoS ONE">
        <title>Intron Derived Size Polymorphism in the Mitochondrial Genomes of Closely Related Chrysoporthe Species.</title>
        <authorList>
            <person name="Kanzi A.M."/>
            <person name="Wingfield B.D."/>
            <person name="Steenkamp E.T."/>
            <person name="Naidoo S."/>
            <person name="van der Merwe N.A."/>
        </authorList>
    </citation>
    <scope>NUCLEOTIDE SEQUENCE</scope>
</reference>
<name>A0A191MWU7_9PEZI</name>
<dbReference type="Gene3D" id="3.40.1440.10">
    <property type="entry name" value="GIY-YIG endonuclease"/>
    <property type="match status" value="1"/>
</dbReference>
<dbReference type="RefSeq" id="YP_009262004.1">
    <property type="nucleotide sequence ID" value="NC_030522.1"/>
</dbReference>
<dbReference type="InterPro" id="IPR027434">
    <property type="entry name" value="Homing_endonucl"/>
</dbReference>
<organism evidence="2">
    <name type="scientific">Chrysoporthe austroafricana</name>
    <dbReference type="NCBI Taxonomy" id="354353"/>
    <lineage>
        <taxon>Eukaryota</taxon>
        <taxon>Fungi</taxon>
        <taxon>Dikarya</taxon>
        <taxon>Ascomycota</taxon>
        <taxon>Pezizomycotina</taxon>
        <taxon>Sordariomycetes</taxon>
        <taxon>Sordariomycetidae</taxon>
        <taxon>Diaporthales</taxon>
        <taxon>Cryphonectriaceae</taxon>
        <taxon>Cryphonectria-Endothia species complex</taxon>
        <taxon>Chrysoporthe</taxon>
    </lineage>
</organism>
<dbReference type="FunFam" id="3.10.28.10:FF:000010">
    <property type="entry name" value="LAGLIDADG homing endonuclease I-LtrII"/>
    <property type="match status" value="1"/>
</dbReference>
<dbReference type="GO" id="GO:0004519">
    <property type="term" value="F:endonuclease activity"/>
    <property type="evidence" value="ECO:0007669"/>
    <property type="project" value="UniProtKB-KW"/>
</dbReference>
<proteinExistence type="predicted"/>
<evidence type="ECO:0000313" key="2">
    <source>
        <dbReference type="EMBL" id="AMX22079.1"/>
    </source>
</evidence>
<dbReference type="SUPFAM" id="SSF82771">
    <property type="entry name" value="GIY-YIG endonuclease"/>
    <property type="match status" value="1"/>
</dbReference>
<protein>
    <submittedName>
        <fullName evidence="2">GIY-YIG endonuclease</fullName>
    </submittedName>
</protein>